<sequence length="116" mass="12569">MLDAPTSLSESRYWECIAACSRAALLCDFCAAACLRDVHAEHMLNCVAQDVECAEVCRLAAAAMARDSTHVSPICELCARICEACATECEKHEADHCQDCAESCRHCAGLCRELIA</sequence>
<dbReference type="CDD" id="cd08026">
    <property type="entry name" value="DUF326"/>
    <property type="match status" value="1"/>
</dbReference>
<dbReference type="RefSeq" id="WP_187725124.1">
    <property type="nucleotide sequence ID" value="NZ_CP060783.1"/>
</dbReference>
<dbReference type="EMBL" id="CP060783">
    <property type="protein sequence ID" value="QNP49583.1"/>
    <property type="molecule type" value="Genomic_DNA"/>
</dbReference>
<reference evidence="1 2" key="1">
    <citation type="submission" date="2020-08" db="EMBL/GenBank/DDBJ databases">
        <title>Genome sequence of Diaphorobacter aerolatus KACC 16536T.</title>
        <authorList>
            <person name="Hyun D.-W."/>
            <person name="Bae J.-W."/>
        </authorList>
    </citation>
    <scope>NUCLEOTIDE SEQUENCE [LARGE SCALE GENOMIC DNA]</scope>
    <source>
        <strain evidence="1 2">KACC 16536</strain>
    </source>
</reference>
<accession>A0A7H0GMR7</accession>
<dbReference type="InterPro" id="IPR044543">
    <property type="entry name" value="YHJQ-like"/>
</dbReference>
<name>A0A7H0GMR7_9BURK</name>
<gene>
    <name evidence="1" type="ORF">H9K75_06315</name>
</gene>
<organism evidence="1 2">
    <name type="scientific">Diaphorobacter aerolatus</name>
    <dbReference type="NCBI Taxonomy" id="1288495"/>
    <lineage>
        <taxon>Bacteria</taxon>
        <taxon>Pseudomonadati</taxon>
        <taxon>Pseudomonadota</taxon>
        <taxon>Betaproteobacteria</taxon>
        <taxon>Burkholderiales</taxon>
        <taxon>Comamonadaceae</taxon>
        <taxon>Diaphorobacter</taxon>
    </lineage>
</organism>
<evidence type="ECO:0000313" key="1">
    <source>
        <dbReference type="EMBL" id="QNP49583.1"/>
    </source>
</evidence>
<protein>
    <submittedName>
        <fullName evidence="1">Four-helix bundle copper-binding protein</fullName>
    </submittedName>
</protein>
<dbReference type="AlphaFoldDB" id="A0A7H0GMR7"/>
<keyword evidence="2" id="KW-1185">Reference proteome</keyword>
<proteinExistence type="predicted"/>
<dbReference type="PANTHER" id="PTHR37310">
    <property type="entry name" value="CYTOPLASMIC PROTEIN-RELATED"/>
    <property type="match status" value="1"/>
</dbReference>
<evidence type="ECO:0000313" key="2">
    <source>
        <dbReference type="Proteomes" id="UP000516028"/>
    </source>
</evidence>
<dbReference type="Gene3D" id="1.20.1270.360">
    <property type="match status" value="1"/>
</dbReference>
<dbReference type="Pfam" id="PF03860">
    <property type="entry name" value="Csp"/>
    <property type="match status" value="1"/>
</dbReference>
<dbReference type="InterPro" id="IPR005560">
    <property type="entry name" value="Csp_YhjQ"/>
</dbReference>
<dbReference type="KEGG" id="daer:H9K75_06315"/>
<dbReference type="Proteomes" id="UP000516028">
    <property type="component" value="Chromosome"/>
</dbReference>
<dbReference type="PANTHER" id="PTHR37310:SF1">
    <property type="entry name" value="CYTOPLASMIC PROTEIN"/>
    <property type="match status" value="1"/>
</dbReference>